<gene>
    <name evidence="5" type="ORF">Desgi_4278</name>
</gene>
<evidence type="ECO:0000256" key="2">
    <source>
        <dbReference type="ARBA" id="ARBA00023125"/>
    </source>
</evidence>
<dbReference type="InterPro" id="IPR052359">
    <property type="entry name" value="HTH-type_reg/antitoxin"/>
</dbReference>
<dbReference type="KEGG" id="dgi:Desgi_4278"/>
<dbReference type="STRING" id="767817.Desgi_4278"/>
<organism evidence="5 6">
    <name type="scientific">Desulfoscipio gibsoniae DSM 7213</name>
    <dbReference type="NCBI Taxonomy" id="767817"/>
    <lineage>
        <taxon>Bacteria</taxon>
        <taxon>Bacillati</taxon>
        <taxon>Bacillota</taxon>
        <taxon>Clostridia</taxon>
        <taxon>Eubacteriales</taxon>
        <taxon>Desulfallaceae</taxon>
        <taxon>Desulfoscipio</taxon>
    </lineage>
</organism>
<dbReference type="PROSITE" id="PS50943">
    <property type="entry name" value="HTH_CROC1"/>
    <property type="match status" value="1"/>
</dbReference>
<sequence>MGVYDSIVRGLNEAIEYERDNLKGVKTHTVKISPLPLYKAKEIKKIRISLNLSQVAFANIVGVSKKTVEAWESGRNIPKGSSLRMLEMLDKNGQDMVKRYVITQ</sequence>
<protein>
    <submittedName>
        <fullName evidence="5">Putative transcriptional regulator</fullName>
    </submittedName>
</protein>
<reference evidence="5 6" key="1">
    <citation type="submission" date="2012-01" db="EMBL/GenBank/DDBJ databases">
        <title>Complete sequence of Desulfotomaculum gibsoniae DSM 7213.</title>
        <authorList>
            <consortium name="US DOE Joint Genome Institute"/>
            <person name="Lucas S."/>
            <person name="Han J."/>
            <person name="Lapidus A."/>
            <person name="Cheng J.-F."/>
            <person name="Goodwin L."/>
            <person name="Pitluck S."/>
            <person name="Peters L."/>
            <person name="Ovchinnikova G."/>
            <person name="Teshima H."/>
            <person name="Detter J.C."/>
            <person name="Han C."/>
            <person name="Tapia R."/>
            <person name="Land M."/>
            <person name="Hauser L."/>
            <person name="Kyrpides N."/>
            <person name="Ivanova N."/>
            <person name="Pagani I."/>
            <person name="Parshina S."/>
            <person name="Plugge C."/>
            <person name="Muyzer G."/>
            <person name="Kuever J."/>
            <person name="Ivanova A."/>
            <person name="Nazina T."/>
            <person name="Klenk H.-P."/>
            <person name="Brambilla E."/>
            <person name="Spring S."/>
            <person name="Stams A.F."/>
            <person name="Woyke T."/>
        </authorList>
    </citation>
    <scope>NUCLEOTIDE SEQUENCE [LARGE SCALE GENOMIC DNA]</scope>
    <source>
        <strain evidence="5 6">DSM 7213</strain>
    </source>
</reference>
<dbReference type="SUPFAM" id="SSF47413">
    <property type="entry name" value="lambda repressor-like DNA-binding domains"/>
    <property type="match status" value="1"/>
</dbReference>
<keyword evidence="2" id="KW-0238">DNA-binding</keyword>
<dbReference type="OrthoDB" id="9813152at2"/>
<dbReference type="RefSeq" id="WP_006521423.1">
    <property type="nucleotide sequence ID" value="NC_021184.1"/>
</dbReference>
<evidence type="ECO:0000256" key="3">
    <source>
        <dbReference type="ARBA" id="ARBA00023163"/>
    </source>
</evidence>
<dbReference type="AlphaFoldDB" id="R4KPS3"/>
<keyword evidence="1" id="KW-0805">Transcription regulation</keyword>
<accession>R4KPS3</accession>
<name>R4KPS3_9FIRM</name>
<dbReference type="GO" id="GO:0003677">
    <property type="term" value="F:DNA binding"/>
    <property type="evidence" value="ECO:0007669"/>
    <property type="project" value="UniProtKB-KW"/>
</dbReference>
<dbReference type="EMBL" id="CP003273">
    <property type="protein sequence ID" value="AGL03522.1"/>
    <property type="molecule type" value="Genomic_DNA"/>
</dbReference>
<evidence type="ECO:0000259" key="4">
    <source>
        <dbReference type="PROSITE" id="PS50943"/>
    </source>
</evidence>
<dbReference type="InterPro" id="IPR001387">
    <property type="entry name" value="Cro/C1-type_HTH"/>
</dbReference>
<dbReference type="CDD" id="cd00093">
    <property type="entry name" value="HTH_XRE"/>
    <property type="match status" value="1"/>
</dbReference>
<dbReference type="Gene3D" id="1.10.260.40">
    <property type="entry name" value="lambda repressor-like DNA-binding domains"/>
    <property type="match status" value="1"/>
</dbReference>
<dbReference type="PANTHER" id="PTHR36511">
    <property type="entry name" value="MERR FAMILY BACTERIAL REGULATORY PROTEIN"/>
    <property type="match status" value="1"/>
</dbReference>
<dbReference type="InterPro" id="IPR010982">
    <property type="entry name" value="Lambda_DNA-bd_dom_sf"/>
</dbReference>
<dbReference type="Proteomes" id="UP000013520">
    <property type="component" value="Chromosome"/>
</dbReference>
<evidence type="ECO:0000256" key="1">
    <source>
        <dbReference type="ARBA" id="ARBA00023015"/>
    </source>
</evidence>
<keyword evidence="6" id="KW-1185">Reference proteome</keyword>
<dbReference type="PANTHER" id="PTHR36511:SF3">
    <property type="entry name" value="ANTITOXIN HIGA-2"/>
    <property type="match status" value="1"/>
</dbReference>
<evidence type="ECO:0000313" key="5">
    <source>
        <dbReference type="EMBL" id="AGL03522.1"/>
    </source>
</evidence>
<proteinExistence type="predicted"/>
<dbReference type="SMART" id="SM00530">
    <property type="entry name" value="HTH_XRE"/>
    <property type="match status" value="1"/>
</dbReference>
<feature type="domain" description="HTH cro/C1-type" evidence="4">
    <location>
        <begin position="43"/>
        <end position="86"/>
    </location>
</feature>
<dbReference type="HOGENOM" id="CLU_144725_3_1_9"/>
<dbReference type="eggNOG" id="COG2944">
    <property type="taxonomic scope" value="Bacteria"/>
</dbReference>
<evidence type="ECO:0000313" key="6">
    <source>
        <dbReference type="Proteomes" id="UP000013520"/>
    </source>
</evidence>
<dbReference type="Pfam" id="PF01381">
    <property type="entry name" value="HTH_3"/>
    <property type="match status" value="1"/>
</dbReference>
<keyword evidence="3" id="KW-0804">Transcription</keyword>